<dbReference type="InterPro" id="IPR010625">
    <property type="entry name" value="CHCH"/>
</dbReference>
<organism evidence="10 11">
    <name type="scientific">Frankliniella occidentalis</name>
    <name type="common">Western flower thrips</name>
    <name type="synonym">Euthrips occidentalis</name>
    <dbReference type="NCBI Taxonomy" id="133901"/>
    <lineage>
        <taxon>Eukaryota</taxon>
        <taxon>Metazoa</taxon>
        <taxon>Ecdysozoa</taxon>
        <taxon>Arthropoda</taxon>
        <taxon>Hexapoda</taxon>
        <taxon>Insecta</taxon>
        <taxon>Pterygota</taxon>
        <taxon>Neoptera</taxon>
        <taxon>Paraneoptera</taxon>
        <taxon>Thysanoptera</taxon>
        <taxon>Terebrantia</taxon>
        <taxon>Thripoidea</taxon>
        <taxon>Thripidae</taxon>
        <taxon>Frankliniella</taxon>
    </lineage>
</organism>
<dbReference type="Pfam" id="PF06747">
    <property type="entry name" value="CHCH"/>
    <property type="match status" value="1"/>
</dbReference>
<keyword evidence="5" id="KW-0811">Translocation</keyword>
<proteinExistence type="predicted"/>
<evidence type="ECO:0000313" key="10">
    <source>
        <dbReference type="Proteomes" id="UP000504606"/>
    </source>
</evidence>
<dbReference type="GO" id="GO:0045041">
    <property type="term" value="P:protein import into mitochondrial intermembrane space"/>
    <property type="evidence" value="ECO:0007669"/>
    <property type="project" value="InterPro"/>
</dbReference>
<evidence type="ECO:0000256" key="8">
    <source>
        <dbReference type="ARBA" id="ARBA00023284"/>
    </source>
</evidence>
<dbReference type="RefSeq" id="XP_052130618.1">
    <property type="nucleotide sequence ID" value="XM_052274658.1"/>
</dbReference>
<dbReference type="AlphaFoldDB" id="A0A9C6XTK9"/>
<keyword evidence="3" id="KW-0653">Protein transport</keyword>
<reference evidence="11" key="1">
    <citation type="submission" date="2025-08" db="UniProtKB">
        <authorList>
            <consortium name="RefSeq"/>
        </authorList>
    </citation>
    <scope>IDENTIFICATION</scope>
    <source>
        <tissue evidence="11">Whole organism</tissue>
    </source>
</reference>
<evidence type="ECO:0000256" key="2">
    <source>
        <dbReference type="ARBA" id="ARBA00022448"/>
    </source>
</evidence>
<evidence type="ECO:0000256" key="6">
    <source>
        <dbReference type="ARBA" id="ARBA00023128"/>
    </source>
</evidence>
<dbReference type="GeneID" id="113205429"/>
<accession>A0A9C6XTK9</accession>
<dbReference type="Proteomes" id="UP000504606">
    <property type="component" value="Unplaced"/>
</dbReference>
<evidence type="ECO:0000256" key="4">
    <source>
        <dbReference type="ARBA" id="ARBA00023002"/>
    </source>
</evidence>
<dbReference type="KEGG" id="foc:113205429"/>
<evidence type="ECO:0000259" key="9">
    <source>
        <dbReference type="Pfam" id="PF06747"/>
    </source>
</evidence>
<keyword evidence="2" id="KW-0813">Transport</keyword>
<name>A0A9C6XTK9_FRAOC</name>
<evidence type="ECO:0000256" key="7">
    <source>
        <dbReference type="ARBA" id="ARBA00023157"/>
    </source>
</evidence>
<dbReference type="PROSITE" id="PS51808">
    <property type="entry name" value="CHCH"/>
    <property type="match status" value="1"/>
</dbReference>
<dbReference type="Gene3D" id="1.10.287.2900">
    <property type="match status" value="1"/>
</dbReference>
<keyword evidence="8" id="KW-0676">Redox-active center</keyword>
<keyword evidence="4" id="KW-0560">Oxidoreductase</keyword>
<gene>
    <name evidence="11" type="primary">LOC113205429</name>
</gene>
<dbReference type="PANTHER" id="PTHR21622:SF0">
    <property type="entry name" value="COILED-COIL-HELIX-COILED-COIL-HELIX DOMAIN CONTAINING 4"/>
    <property type="match status" value="1"/>
</dbReference>
<dbReference type="PANTHER" id="PTHR21622">
    <property type="entry name" value="COILED-COIL-HELIX-COILED-COIL-HELIX DOMAIN CONTAINING 4"/>
    <property type="match status" value="1"/>
</dbReference>
<keyword evidence="10" id="KW-1185">Reference proteome</keyword>
<dbReference type="GO" id="GO:0015035">
    <property type="term" value="F:protein-disulfide reductase activity"/>
    <property type="evidence" value="ECO:0007669"/>
    <property type="project" value="InterPro"/>
</dbReference>
<dbReference type="GO" id="GO:0005758">
    <property type="term" value="C:mitochondrial intermembrane space"/>
    <property type="evidence" value="ECO:0007669"/>
    <property type="project" value="TreeGrafter"/>
</dbReference>
<keyword evidence="7" id="KW-1015">Disulfide bond</keyword>
<evidence type="ECO:0000313" key="11">
    <source>
        <dbReference type="RefSeq" id="XP_052130618.1"/>
    </source>
</evidence>
<sequence length="114" mass="12835">MANSLTTVKDEKDIVLFVSKMDHIQPSSIKLSKPESQQGLILSDGNINWMCPCLDGMATGPCGIEFRNAFACYHNSKQNPQGKDCLDKFRSMQECMERHPLTYQKEHLPQGSSQ</sequence>
<evidence type="ECO:0000256" key="5">
    <source>
        <dbReference type="ARBA" id="ARBA00023010"/>
    </source>
</evidence>
<dbReference type="InterPro" id="IPR039289">
    <property type="entry name" value="CHCHD4"/>
</dbReference>
<protein>
    <submittedName>
        <fullName evidence="11">Mitochondrial intermembrane space import and assembly protein 40-B-like</fullName>
    </submittedName>
</protein>
<keyword evidence="6" id="KW-0496">Mitochondrion</keyword>
<evidence type="ECO:0000256" key="1">
    <source>
        <dbReference type="ARBA" id="ARBA00004173"/>
    </source>
</evidence>
<comment type="subcellular location">
    <subcellularLocation>
        <location evidence="1">Mitochondrion</location>
    </subcellularLocation>
</comment>
<feature type="domain" description="CHCH" evidence="9">
    <location>
        <begin position="62"/>
        <end position="98"/>
    </location>
</feature>
<evidence type="ECO:0000256" key="3">
    <source>
        <dbReference type="ARBA" id="ARBA00022927"/>
    </source>
</evidence>